<dbReference type="Pfam" id="PF02133">
    <property type="entry name" value="Transp_cyt_pur"/>
    <property type="match status" value="1"/>
</dbReference>
<feature type="transmembrane region" description="Helical" evidence="6">
    <location>
        <begin position="322"/>
        <end position="344"/>
    </location>
</feature>
<feature type="transmembrane region" description="Helical" evidence="6">
    <location>
        <begin position="194"/>
        <end position="215"/>
    </location>
</feature>
<dbReference type="HOGENOM" id="CLU_324002_0_0_1"/>
<feature type="transmembrane region" description="Helical" evidence="6">
    <location>
        <begin position="160"/>
        <end position="182"/>
    </location>
</feature>
<reference evidence="7 8" key="1">
    <citation type="journal article" date="2004" name="Nature">
        <title>Genome sequence of the ultrasmall unicellular red alga Cyanidioschyzon merolae 10D.</title>
        <authorList>
            <person name="Matsuzaki M."/>
            <person name="Misumi O."/>
            <person name="Shin-i T."/>
            <person name="Maruyama S."/>
            <person name="Takahara M."/>
            <person name="Miyagishima S."/>
            <person name="Mori T."/>
            <person name="Nishida K."/>
            <person name="Yagisawa F."/>
            <person name="Nishida K."/>
            <person name="Yoshida Y."/>
            <person name="Nishimura Y."/>
            <person name="Nakao S."/>
            <person name="Kobayashi T."/>
            <person name="Momoyama Y."/>
            <person name="Higashiyama T."/>
            <person name="Minoda A."/>
            <person name="Sano M."/>
            <person name="Nomoto H."/>
            <person name="Oishi K."/>
            <person name="Hayashi H."/>
            <person name="Ohta F."/>
            <person name="Nishizaka S."/>
            <person name="Haga S."/>
            <person name="Miura S."/>
            <person name="Morishita T."/>
            <person name="Kabeya Y."/>
            <person name="Terasawa K."/>
            <person name="Suzuki Y."/>
            <person name="Ishii Y."/>
            <person name="Asakawa S."/>
            <person name="Takano H."/>
            <person name="Ohta N."/>
            <person name="Kuroiwa H."/>
            <person name="Tanaka K."/>
            <person name="Shimizu N."/>
            <person name="Sugano S."/>
            <person name="Sato N."/>
            <person name="Nozaki H."/>
            <person name="Ogasawara N."/>
            <person name="Kohara Y."/>
            <person name="Kuroiwa T."/>
        </authorList>
    </citation>
    <scope>NUCLEOTIDE SEQUENCE [LARGE SCALE GENOMIC DNA]</scope>
    <source>
        <strain evidence="7 8">10D</strain>
    </source>
</reference>
<dbReference type="EMBL" id="AP006489">
    <property type="protein sequence ID" value="BAM79569.1"/>
    <property type="molecule type" value="Genomic_DNA"/>
</dbReference>
<dbReference type="GO" id="GO:0005886">
    <property type="term" value="C:plasma membrane"/>
    <property type="evidence" value="ECO:0007669"/>
    <property type="project" value="TreeGrafter"/>
</dbReference>
<proteinExistence type="inferred from homology"/>
<evidence type="ECO:0000256" key="6">
    <source>
        <dbReference type="SAM" id="Phobius"/>
    </source>
</evidence>
<feature type="transmembrane region" description="Helical" evidence="6">
    <location>
        <begin position="364"/>
        <end position="391"/>
    </location>
</feature>
<evidence type="ECO:0000313" key="8">
    <source>
        <dbReference type="Proteomes" id="UP000007014"/>
    </source>
</evidence>
<gene>
    <name evidence="7" type="ORF">CYME_CMG041C</name>
</gene>
<feature type="transmembrane region" description="Helical" evidence="6">
    <location>
        <begin position="503"/>
        <end position="524"/>
    </location>
</feature>
<keyword evidence="4 6" id="KW-1133">Transmembrane helix</keyword>
<name>M1V777_CYAM1</name>
<evidence type="ECO:0000256" key="5">
    <source>
        <dbReference type="ARBA" id="ARBA00023136"/>
    </source>
</evidence>
<dbReference type="AlphaFoldDB" id="M1V777"/>
<feature type="transmembrane region" description="Helical" evidence="6">
    <location>
        <begin position="758"/>
        <end position="780"/>
    </location>
</feature>
<evidence type="ECO:0000256" key="3">
    <source>
        <dbReference type="ARBA" id="ARBA00022692"/>
    </source>
</evidence>
<dbReference type="Gramene" id="CMG041CT">
    <property type="protein sequence ID" value="CMG041CT"/>
    <property type="gene ID" value="CMG041C"/>
</dbReference>
<dbReference type="PANTHER" id="PTHR30618:SF0">
    <property type="entry name" value="PURINE-URACIL PERMEASE NCS1"/>
    <property type="match status" value="1"/>
</dbReference>
<feature type="transmembrane region" description="Helical" evidence="6">
    <location>
        <begin position="551"/>
        <end position="573"/>
    </location>
</feature>
<comment type="subcellular location">
    <subcellularLocation>
        <location evidence="1">Membrane</location>
        <topology evidence="1">Multi-pass membrane protein</topology>
    </subcellularLocation>
</comment>
<keyword evidence="3 6" id="KW-0812">Transmembrane</keyword>
<evidence type="ECO:0000256" key="4">
    <source>
        <dbReference type="ARBA" id="ARBA00022989"/>
    </source>
</evidence>
<protein>
    <submittedName>
        <fullName evidence="7">Uncharacterized protein</fullName>
    </submittedName>
</protein>
<dbReference type="KEGG" id="cme:CYME_CMG041C"/>
<evidence type="ECO:0000313" key="7">
    <source>
        <dbReference type="EMBL" id="BAM79569.1"/>
    </source>
</evidence>
<dbReference type="RefSeq" id="XP_005535855.1">
    <property type="nucleotide sequence ID" value="XM_005535798.1"/>
</dbReference>
<feature type="transmembrane region" description="Helical" evidence="6">
    <location>
        <begin position="585"/>
        <end position="607"/>
    </location>
</feature>
<keyword evidence="5 6" id="KW-0472">Membrane</keyword>
<reference evidence="7 8" key="2">
    <citation type="journal article" date="2007" name="BMC Biol.">
        <title>A 100%-complete sequence reveals unusually simple genomic features in the hot-spring red alga Cyanidioschyzon merolae.</title>
        <authorList>
            <person name="Nozaki H."/>
            <person name="Takano H."/>
            <person name="Misumi O."/>
            <person name="Terasawa K."/>
            <person name="Matsuzaki M."/>
            <person name="Maruyama S."/>
            <person name="Nishida K."/>
            <person name="Yagisawa F."/>
            <person name="Yoshida Y."/>
            <person name="Fujiwara T."/>
            <person name="Takio S."/>
            <person name="Tamura K."/>
            <person name="Chung S.J."/>
            <person name="Nakamura S."/>
            <person name="Kuroiwa H."/>
            <person name="Tanaka K."/>
            <person name="Sato N."/>
            <person name="Kuroiwa T."/>
        </authorList>
    </citation>
    <scope>NUCLEOTIDE SEQUENCE [LARGE SCALE GENOMIC DNA]</scope>
    <source>
        <strain evidence="7 8">10D</strain>
    </source>
</reference>
<dbReference type="GO" id="GO:0015205">
    <property type="term" value="F:nucleobase transmembrane transporter activity"/>
    <property type="evidence" value="ECO:0007669"/>
    <property type="project" value="TreeGrafter"/>
</dbReference>
<evidence type="ECO:0000256" key="2">
    <source>
        <dbReference type="ARBA" id="ARBA00008974"/>
    </source>
</evidence>
<accession>M1V777</accession>
<keyword evidence="8" id="KW-1185">Reference proteome</keyword>
<dbReference type="InterPro" id="IPR045225">
    <property type="entry name" value="Uracil/uridine/allantoin_perm"/>
</dbReference>
<dbReference type="OrthoDB" id="2018619at2759"/>
<sequence length="892" mass="98033">MQPRCFRGSCDPYSEVRVSGTLQPLLWCRGGERTRCRSHWVPIGKPWSADRALGFVGSCVQCFQVVDAWYGTYRRSSWAPVDAKLGPKPCVKAVHRVRRLQVRRGGFSTWRDCDVEPNANRARVHADPPAQTLDASESESTWGHALWMLRSQLFRARVRLLGRYVSASWLAAYVLLFIWLVSPHFPAALRLERPVQLGILLLLIADVAWGLGWLFRGGGSKPYEPLVQPSELDWKCTLGEYFPARSRAQHGFSLAFWWFTQTINNGALWLLCALNAMSWAGAPIASQLAEKIASDGVAGSRYGGALPQLVQVLAWHGMSASVLTLTFASLALVLLTALLVHPTTRYGTSTGVVSRAAFGHRGGRLIFCCTRIMIAVLIYSITSAFGAACLAEAFAGMSPLLTALARHCPPWLSTVRVEPAIARSTGKLVFYVLQLVLLSQSGPLARQQTLMTLTPYSEEPPLWGLFRLTPQQDARSAQTTLSVPRYARNVGRAVILSRTVAPVLWLSGSFIAASGLVPGLVASLPATGWNRSVWSGVLERAAAYGVFDPSMMLPLTCLVGSALALPIVTYGDVAKGAKDQTHQLMGVALGVVPTIFAMSYLSQLFWGASTLDSLERLFAPSTLIADAFAWTRPAAALCFAGAVLLSNNAVHLMPARRSLEKFFGHGLLTRAITAVLAIGATSLAASSLGVTLFLGATGLRRIVLPVMGALAGTLTGIILADYFLLRRTSLRFLDLYREWNSTYWYDIRGKGENEVAYFAYKLTLGIAAIGLTQFLGAQLLSTMLDHLAQVHAFFLRWFSAAIAYSITRFLQRLASMLLRRQLSWVDAAWRCAFLFSFVFSGGCYYLICFMQRRWHIPFAALLRIIFLGSPFPYHENDSTERTGKSAKRLPAE</sequence>
<evidence type="ECO:0000256" key="1">
    <source>
        <dbReference type="ARBA" id="ARBA00004141"/>
    </source>
</evidence>
<feature type="transmembrane region" description="Helical" evidence="6">
    <location>
        <begin position="702"/>
        <end position="725"/>
    </location>
</feature>
<comment type="similarity">
    <text evidence="2">Belongs to the purine-cytosine permease (2.A.39) family.</text>
</comment>
<feature type="transmembrane region" description="Helical" evidence="6">
    <location>
        <begin position="827"/>
        <end position="847"/>
    </location>
</feature>
<dbReference type="Proteomes" id="UP000007014">
    <property type="component" value="Chromosome 7"/>
</dbReference>
<dbReference type="Gene3D" id="1.10.4160.10">
    <property type="entry name" value="Hydantoin permease"/>
    <property type="match status" value="1"/>
</dbReference>
<feature type="transmembrane region" description="Helical" evidence="6">
    <location>
        <begin position="786"/>
        <end position="806"/>
    </location>
</feature>
<dbReference type="PANTHER" id="PTHR30618">
    <property type="entry name" value="NCS1 FAMILY PURINE/PYRIMIDINE TRANSPORTER"/>
    <property type="match status" value="1"/>
</dbReference>
<dbReference type="InterPro" id="IPR001248">
    <property type="entry name" value="Pur-cyt_permease"/>
</dbReference>
<organism evidence="7 8">
    <name type="scientific">Cyanidioschyzon merolae (strain NIES-3377 / 10D)</name>
    <name type="common">Unicellular red alga</name>
    <dbReference type="NCBI Taxonomy" id="280699"/>
    <lineage>
        <taxon>Eukaryota</taxon>
        <taxon>Rhodophyta</taxon>
        <taxon>Bangiophyceae</taxon>
        <taxon>Cyanidiales</taxon>
        <taxon>Cyanidiaceae</taxon>
        <taxon>Cyanidioschyzon</taxon>
    </lineage>
</organism>
<feature type="transmembrane region" description="Helical" evidence="6">
    <location>
        <begin position="671"/>
        <end position="696"/>
    </location>
</feature>
<dbReference type="GeneID" id="16993301"/>
<feature type="transmembrane region" description="Helical" evidence="6">
    <location>
        <begin position="627"/>
        <end position="650"/>
    </location>
</feature>